<sequence length="130" mass="14429">HDLLQVSCDKLQQKWYLDATGPQHNIFRPCLESKKYHAKCGAFDQPETVITAGHSSEKFKETAELPGAVGLARQGEGEGFEAMENAVSAWCKDTENTLSKVLRLDNNEYAKVEENLLAAVIKALKYFAAL</sequence>
<dbReference type="EMBL" id="MU006355">
    <property type="protein sequence ID" value="KAF2845059.1"/>
    <property type="molecule type" value="Genomic_DNA"/>
</dbReference>
<dbReference type="OrthoDB" id="10592829at2759"/>
<feature type="non-terminal residue" evidence="1">
    <location>
        <position position="1"/>
    </location>
</feature>
<evidence type="ECO:0000313" key="1">
    <source>
        <dbReference type="EMBL" id="KAF2845059.1"/>
    </source>
</evidence>
<dbReference type="Proteomes" id="UP000799423">
    <property type="component" value="Unassembled WGS sequence"/>
</dbReference>
<evidence type="ECO:0000313" key="2">
    <source>
        <dbReference type="Proteomes" id="UP000799423"/>
    </source>
</evidence>
<reference evidence="1" key="1">
    <citation type="submission" date="2020-01" db="EMBL/GenBank/DDBJ databases">
        <authorList>
            <consortium name="DOE Joint Genome Institute"/>
            <person name="Haridas S."/>
            <person name="Albert R."/>
            <person name="Binder M."/>
            <person name="Bloem J."/>
            <person name="Labutti K."/>
            <person name="Salamov A."/>
            <person name="Andreopoulos B."/>
            <person name="Baker S.E."/>
            <person name="Barry K."/>
            <person name="Bills G."/>
            <person name="Bluhm B.H."/>
            <person name="Cannon C."/>
            <person name="Castanera R."/>
            <person name="Culley D.E."/>
            <person name="Daum C."/>
            <person name="Ezra D."/>
            <person name="Gonzalez J.B."/>
            <person name="Henrissat B."/>
            <person name="Kuo A."/>
            <person name="Liang C."/>
            <person name="Lipzen A."/>
            <person name="Lutzoni F."/>
            <person name="Magnuson J."/>
            <person name="Mondo S."/>
            <person name="Nolan M."/>
            <person name="Ohm R."/>
            <person name="Pangilinan J."/>
            <person name="Park H.-J."/>
            <person name="Ramirez L."/>
            <person name="Alfaro M."/>
            <person name="Sun H."/>
            <person name="Tritt A."/>
            <person name="Yoshinaga Y."/>
            <person name="Zwiers L.-H."/>
            <person name="Turgeon B.G."/>
            <person name="Goodwin S.B."/>
            <person name="Spatafora J.W."/>
            <person name="Crous P.W."/>
            <person name="Grigoriev I.V."/>
        </authorList>
    </citation>
    <scope>NUCLEOTIDE SEQUENCE</scope>
    <source>
        <strain evidence="1">IPT5</strain>
    </source>
</reference>
<keyword evidence="2" id="KW-1185">Reference proteome</keyword>
<proteinExistence type="predicted"/>
<gene>
    <name evidence="1" type="ORF">T440DRAFT_373941</name>
</gene>
<protein>
    <submittedName>
        <fullName evidence="1">Uncharacterized protein</fullName>
    </submittedName>
</protein>
<name>A0A6A7AS70_9PLEO</name>
<dbReference type="AlphaFoldDB" id="A0A6A7AS70"/>
<feature type="non-terminal residue" evidence="1">
    <location>
        <position position="130"/>
    </location>
</feature>
<organism evidence="1 2">
    <name type="scientific">Plenodomus tracheiphilus IPT5</name>
    <dbReference type="NCBI Taxonomy" id="1408161"/>
    <lineage>
        <taxon>Eukaryota</taxon>
        <taxon>Fungi</taxon>
        <taxon>Dikarya</taxon>
        <taxon>Ascomycota</taxon>
        <taxon>Pezizomycotina</taxon>
        <taxon>Dothideomycetes</taxon>
        <taxon>Pleosporomycetidae</taxon>
        <taxon>Pleosporales</taxon>
        <taxon>Pleosporineae</taxon>
        <taxon>Leptosphaeriaceae</taxon>
        <taxon>Plenodomus</taxon>
    </lineage>
</organism>
<accession>A0A6A7AS70</accession>